<dbReference type="GO" id="GO:0007018">
    <property type="term" value="P:microtubule-based movement"/>
    <property type="evidence" value="ECO:0007669"/>
    <property type="project" value="InterPro"/>
</dbReference>
<evidence type="ECO:0000256" key="7">
    <source>
        <dbReference type="ARBA" id="ARBA00023212"/>
    </source>
</evidence>
<keyword evidence="7" id="KW-0206">Cytoskeleton</keyword>
<dbReference type="PROSITE" id="PS51205">
    <property type="entry name" value="VPS9"/>
    <property type="match status" value="1"/>
</dbReference>
<dbReference type="PROSITE" id="PS00411">
    <property type="entry name" value="KINESIN_MOTOR_1"/>
    <property type="match status" value="1"/>
</dbReference>
<evidence type="ECO:0000256" key="3">
    <source>
        <dbReference type="ARBA" id="ARBA00022701"/>
    </source>
</evidence>
<dbReference type="PANTHER" id="PTHR47971">
    <property type="entry name" value="KINESIN-RELATED PROTEIN 6"/>
    <property type="match status" value="1"/>
</dbReference>
<name>A0A261Y5W0_9FUNG</name>
<evidence type="ECO:0000256" key="10">
    <source>
        <dbReference type="SAM" id="MobiDB-lite"/>
    </source>
</evidence>
<dbReference type="Gene3D" id="1.10.150.50">
    <property type="entry name" value="Transcription Factor, Ets-1"/>
    <property type="match status" value="1"/>
</dbReference>
<feature type="domain" description="SAM" evidence="12">
    <location>
        <begin position="753"/>
        <end position="812"/>
    </location>
</feature>
<protein>
    <recommendedName>
        <fullName evidence="16">Kinesin motor domain-containing protein</fullName>
    </recommendedName>
</protein>
<dbReference type="Proteomes" id="UP000242875">
    <property type="component" value="Unassembled WGS sequence"/>
</dbReference>
<feature type="compositionally biased region" description="Polar residues" evidence="10">
    <location>
        <begin position="938"/>
        <end position="949"/>
    </location>
</feature>
<feature type="compositionally biased region" description="Low complexity" evidence="10">
    <location>
        <begin position="878"/>
        <end position="889"/>
    </location>
</feature>
<evidence type="ECO:0000256" key="1">
    <source>
        <dbReference type="ARBA" id="ARBA00004245"/>
    </source>
</evidence>
<dbReference type="SMART" id="SM00167">
    <property type="entry name" value="VPS9"/>
    <property type="match status" value="1"/>
</dbReference>
<dbReference type="OrthoDB" id="3176171at2759"/>
<comment type="caution">
    <text evidence="14">The sequence shown here is derived from an EMBL/GenBank/DDBJ whole genome shotgun (WGS) entry which is preliminary data.</text>
</comment>
<dbReference type="InterPro" id="IPR001660">
    <property type="entry name" value="SAM"/>
</dbReference>
<proteinExistence type="inferred from homology"/>
<keyword evidence="4 9" id="KW-0547">Nucleotide-binding</keyword>
<dbReference type="InterPro" id="IPR037191">
    <property type="entry name" value="VPS9_dom_sf"/>
</dbReference>
<dbReference type="GO" id="GO:0003777">
    <property type="term" value="F:microtubule motor activity"/>
    <property type="evidence" value="ECO:0007669"/>
    <property type="project" value="InterPro"/>
</dbReference>
<dbReference type="Gene3D" id="1.20.1050.80">
    <property type="entry name" value="VPS9 domain"/>
    <property type="match status" value="1"/>
</dbReference>
<dbReference type="PROSITE" id="PS50067">
    <property type="entry name" value="KINESIN_MOTOR_2"/>
    <property type="match status" value="1"/>
</dbReference>
<dbReference type="PROSITE" id="PS50105">
    <property type="entry name" value="SAM_DOMAIN"/>
    <property type="match status" value="1"/>
</dbReference>
<feature type="compositionally biased region" description="Low complexity" evidence="10">
    <location>
        <begin position="968"/>
        <end position="984"/>
    </location>
</feature>
<dbReference type="GO" id="GO:0005874">
    <property type="term" value="C:microtubule"/>
    <property type="evidence" value="ECO:0007669"/>
    <property type="project" value="UniProtKB-KW"/>
</dbReference>
<feature type="compositionally biased region" description="Polar residues" evidence="10">
    <location>
        <begin position="677"/>
        <end position="689"/>
    </location>
</feature>
<dbReference type="GO" id="GO:0008017">
    <property type="term" value="F:microtubule binding"/>
    <property type="evidence" value="ECO:0007669"/>
    <property type="project" value="InterPro"/>
</dbReference>
<dbReference type="Pfam" id="PF07647">
    <property type="entry name" value="SAM_2"/>
    <property type="match status" value="1"/>
</dbReference>
<gene>
    <name evidence="14" type="ORF">BZG36_01097</name>
</gene>
<evidence type="ECO:0000313" key="14">
    <source>
        <dbReference type="EMBL" id="OZJ06006.1"/>
    </source>
</evidence>
<feature type="region of interest" description="Disordered" evidence="10">
    <location>
        <begin position="812"/>
        <end position="995"/>
    </location>
</feature>
<evidence type="ECO:0000256" key="6">
    <source>
        <dbReference type="ARBA" id="ARBA00023175"/>
    </source>
</evidence>
<dbReference type="EMBL" id="MVBO01000007">
    <property type="protein sequence ID" value="OZJ06006.1"/>
    <property type="molecule type" value="Genomic_DNA"/>
</dbReference>
<feature type="compositionally biased region" description="Basic and acidic residues" evidence="10">
    <location>
        <begin position="1434"/>
        <end position="1449"/>
    </location>
</feature>
<feature type="region of interest" description="Disordered" evidence="10">
    <location>
        <begin position="669"/>
        <end position="701"/>
    </location>
</feature>
<evidence type="ECO:0008006" key="16">
    <source>
        <dbReference type="Google" id="ProtNLM"/>
    </source>
</evidence>
<keyword evidence="15" id="KW-1185">Reference proteome</keyword>
<evidence type="ECO:0000259" key="11">
    <source>
        <dbReference type="PROSITE" id="PS50067"/>
    </source>
</evidence>
<evidence type="ECO:0000256" key="9">
    <source>
        <dbReference type="PROSITE-ProRule" id="PRU00283"/>
    </source>
</evidence>
<sequence>MSVFAHFRTHSQDKRSISRTLQTPQGTSSFTSFSRLEEVDDGDKDTSIALSTDSLGMRALQLLASKADEYHDIRTLLSKRDKAVLVCPVSAQEGEIGRDFVEDHVLVFSTTGEATYAISLSGIRGRFDRNQFVILGLLPSEREISQNLSLVASKTRSIFDTFNKFHMADKDTPRVNILANHVELTLGVDPIDVMLVDRAVSRHEILEWLNQKIGHSPLSMRQDITKQDLMQSSNALSERAAILNDAYRFIAARRHEPSITAEKFSQLFQDFCGKIEEHLRGFEAGYLSETQIQESMEWLEQYLCTELYDIMFYNQFSNDHFHDEALQTRIAAMQILNLTLEQLGVKIKSQEDAAFLNALCERYGVDLVRLDEQRDAKSKLALVVNLQKELMEELDNYAKARQKVSNRWFSNDDISVEDGVPHLEPDVSSPSHFSEEPAKLYSAADNFDSTQIPEYPPLPSPTSSEEENGEKDPLEASIRTLESLERIATGRGALHDIQPSTRRDSMDTIHSAISVDVLLPILIYLVIKYNPPKIISNLRFIQRFRRHKGVSGESAYCLTNLLAVVSFLESTTMANLGLSTERSYADVNDLSVPPVQAAQNDHLLPAERGRQPSITLNEEHARATSPNSVISNRLKAVGGVMDSSLRKFGDNISNLRFWEKDKSVKTVAEPEHPSAGEATNTSILSSSNPIHPLVERPMPSKTLQQPPLDEFLNIQLHQLTMEQIPRLLEDYKRYPCVFSAAVAGPWFMTTSLFLDTLRRADLEQYYPSFSTHGITQLQSLAKVNYSDFSLLGVINTEDRKKLFSLIEDLRSDQNDSVRQTPRAAQLTGPTSGLRPPANYQNRNQSTLQTPTKPNAINAASQQVSRGRNPVPGSNQANSPAPRSRSRTIPSPRPLPAKSPMAQAPSSLSLSDLSSVASPLKDRSNKTSNGPSLKKKRSSQLFSVSQPITTDNRRASGPLLDAYGIPIQANNNNNNNTGGRANTRNGSSAAKASGPSDLNQKIRVCVRKRPLSKKELERNEKDIAPAVGTRSLVINEPKAKVDLTRYIEQHSFTFDEVFDSDATNEEVGILPFSMLAFQTTELINGDQIYKRTALPLVKYIFGGGKATCFAYGQTGSGKTYTMLDSQMGLYVLAARDIFAMLRQPENQHLAAFIGFYEIYQGHLYDLLNHRKRLFAREDGKQNVLITGLKEHSIDNVEALMKVFDYGSAVRSTGTTGANSDSSRSHAVLQILLKTRKQPRKIEGKLSFIDLAGSERGADRGEADTKTRMEGAEINKSLLALKECIRALDQDKRHTPFRQSKLTQVLKDSFVGNSRTCMIATISPNNSNSEHTLNTLRYADRVKELKGEGDYRSAESGDESGYGLAISDDYQESAGDMEDEDMMDAEMNYSDPEMYNSDAFLEDEGFPEDQDADILDEDFPNADSYGLAMDADSLSRDHMSTMSRTESKHADVSMTRSHPTASQLPRYQSRDPVDVDANMSLSDLTSRSAATREPLAMQSQSRKSPASPFPFEEKKPRQSWTFDDINDFIKQHRTEIRETTECSKNETKLLANFSLSMSSNQGFGAQPESNEKTTSDFRQYMKSLDDVLLSKMASIELLRMKIKDTLDE</sequence>
<feature type="domain" description="Kinesin motor" evidence="11">
    <location>
        <begin position="1000"/>
        <end position="1343"/>
    </location>
</feature>
<feature type="region of interest" description="Disordered" evidence="10">
    <location>
        <begin position="448"/>
        <end position="473"/>
    </location>
</feature>
<dbReference type="GO" id="GO:0007019">
    <property type="term" value="P:microtubule depolymerization"/>
    <property type="evidence" value="ECO:0007669"/>
    <property type="project" value="TreeGrafter"/>
</dbReference>
<keyword evidence="5 9" id="KW-0067">ATP-binding</keyword>
<dbReference type="InterPro" id="IPR019821">
    <property type="entry name" value="Kinesin_motor_CS"/>
</dbReference>
<dbReference type="Gene3D" id="3.40.850.10">
    <property type="entry name" value="Kinesin motor domain"/>
    <property type="match status" value="1"/>
</dbReference>
<evidence type="ECO:0000259" key="12">
    <source>
        <dbReference type="PROSITE" id="PS50105"/>
    </source>
</evidence>
<dbReference type="InterPro" id="IPR003123">
    <property type="entry name" value="VPS9"/>
</dbReference>
<feature type="compositionally biased region" description="Polar residues" evidence="10">
    <location>
        <begin position="838"/>
        <end position="877"/>
    </location>
</feature>
<evidence type="ECO:0000256" key="4">
    <source>
        <dbReference type="ARBA" id="ARBA00022741"/>
    </source>
</evidence>
<comment type="similarity">
    <text evidence="8">Belongs to the TRAFAC class myosin-kinesin ATPase superfamily. Kinesin family. KIN-13 subfamily.</text>
</comment>
<evidence type="ECO:0000256" key="8">
    <source>
        <dbReference type="ARBA" id="ARBA00061030"/>
    </source>
</evidence>
<feature type="domain" description="VPS9" evidence="13">
    <location>
        <begin position="434"/>
        <end position="577"/>
    </location>
</feature>
<dbReference type="GO" id="GO:0005524">
    <property type="term" value="F:ATP binding"/>
    <property type="evidence" value="ECO:0007669"/>
    <property type="project" value="UniProtKB-UniRule"/>
</dbReference>
<feature type="compositionally biased region" description="Polar residues" evidence="10">
    <location>
        <begin position="1477"/>
        <end position="1487"/>
    </location>
</feature>
<feature type="compositionally biased region" description="Polar residues" evidence="10">
    <location>
        <begin position="1452"/>
        <end position="1464"/>
    </location>
</feature>
<organism evidence="14 15">
    <name type="scientific">Bifiguratus adelaidae</name>
    <dbReference type="NCBI Taxonomy" id="1938954"/>
    <lineage>
        <taxon>Eukaryota</taxon>
        <taxon>Fungi</taxon>
        <taxon>Fungi incertae sedis</taxon>
        <taxon>Mucoromycota</taxon>
        <taxon>Mucoromycotina</taxon>
        <taxon>Endogonomycetes</taxon>
        <taxon>Endogonales</taxon>
        <taxon>Endogonales incertae sedis</taxon>
        <taxon>Bifiguratus</taxon>
    </lineage>
</organism>
<keyword evidence="3" id="KW-0493">Microtubule</keyword>
<keyword evidence="6 9" id="KW-0505">Motor protein</keyword>
<feature type="binding site" evidence="9">
    <location>
        <begin position="1111"/>
        <end position="1118"/>
    </location>
    <ligand>
        <name>ATP</name>
        <dbReference type="ChEBI" id="CHEBI:30616"/>
    </ligand>
</feature>
<dbReference type="SMART" id="SM00129">
    <property type="entry name" value="KISc"/>
    <property type="match status" value="1"/>
</dbReference>
<feature type="compositionally biased region" description="Low complexity" evidence="10">
    <location>
        <begin position="905"/>
        <end position="918"/>
    </location>
</feature>
<dbReference type="SUPFAM" id="SSF47769">
    <property type="entry name" value="SAM/Pointed domain"/>
    <property type="match status" value="1"/>
</dbReference>
<dbReference type="SUPFAM" id="SSF52540">
    <property type="entry name" value="P-loop containing nucleoside triphosphate hydrolases"/>
    <property type="match status" value="1"/>
</dbReference>
<dbReference type="PANTHER" id="PTHR47971:SF8">
    <property type="entry name" value="KINESIN-LIKE PROTEIN"/>
    <property type="match status" value="1"/>
</dbReference>
<keyword evidence="2" id="KW-0963">Cytoplasm</keyword>
<dbReference type="InterPro" id="IPR013761">
    <property type="entry name" value="SAM/pointed_sf"/>
</dbReference>
<feature type="region of interest" description="Disordered" evidence="10">
    <location>
        <begin position="1434"/>
        <end position="1514"/>
    </location>
</feature>
<dbReference type="PRINTS" id="PR00380">
    <property type="entry name" value="KINESINHEAVY"/>
</dbReference>
<evidence type="ECO:0000256" key="5">
    <source>
        <dbReference type="ARBA" id="ARBA00022840"/>
    </source>
</evidence>
<reference evidence="14 15" key="1">
    <citation type="journal article" date="2017" name="Mycologia">
        <title>Bifiguratus adelaidae, gen. et sp. nov., a new member of Mucoromycotina in endophytic and soil-dwelling habitats.</title>
        <authorList>
            <person name="Torres-Cruz T.J."/>
            <person name="Billingsley Tobias T.L."/>
            <person name="Almatruk M."/>
            <person name="Hesse C."/>
            <person name="Kuske C.R."/>
            <person name="Desiro A."/>
            <person name="Benucci G.M."/>
            <person name="Bonito G."/>
            <person name="Stajich J.E."/>
            <person name="Dunlap C."/>
            <person name="Arnold A.E."/>
            <person name="Porras-Alfaro A."/>
        </authorList>
    </citation>
    <scope>NUCLEOTIDE SEQUENCE [LARGE SCALE GENOMIC DNA]</scope>
    <source>
        <strain evidence="14 15">AZ0501</strain>
    </source>
</reference>
<comment type="subcellular location">
    <subcellularLocation>
        <location evidence="1">Cytoplasm</location>
        <location evidence="1">Cytoskeleton</location>
    </subcellularLocation>
</comment>
<evidence type="ECO:0000256" key="2">
    <source>
        <dbReference type="ARBA" id="ARBA00022490"/>
    </source>
</evidence>
<dbReference type="InterPro" id="IPR036961">
    <property type="entry name" value="Kinesin_motor_dom_sf"/>
</dbReference>
<dbReference type="Pfam" id="PF02204">
    <property type="entry name" value="VPS9"/>
    <property type="match status" value="1"/>
</dbReference>
<accession>A0A261Y5W0</accession>
<dbReference type="SUPFAM" id="SSF109993">
    <property type="entry name" value="VPS9 domain"/>
    <property type="match status" value="1"/>
</dbReference>
<evidence type="ECO:0000313" key="15">
    <source>
        <dbReference type="Proteomes" id="UP000242875"/>
    </source>
</evidence>
<dbReference type="Gene3D" id="1.10.246.120">
    <property type="match status" value="1"/>
</dbReference>
<dbReference type="CDD" id="cd01367">
    <property type="entry name" value="KISc_KIF2_like"/>
    <property type="match status" value="1"/>
</dbReference>
<dbReference type="FunFam" id="3.40.850.10:FF:000012">
    <property type="entry name" value="Kinesin-like protein"/>
    <property type="match status" value="1"/>
</dbReference>
<dbReference type="InterPro" id="IPR027640">
    <property type="entry name" value="Kinesin-like_fam"/>
</dbReference>
<dbReference type="InterPro" id="IPR001752">
    <property type="entry name" value="Kinesin_motor_dom"/>
</dbReference>
<dbReference type="Pfam" id="PF00225">
    <property type="entry name" value="Kinesin"/>
    <property type="match status" value="1"/>
</dbReference>
<evidence type="ECO:0000259" key="13">
    <source>
        <dbReference type="PROSITE" id="PS51205"/>
    </source>
</evidence>
<dbReference type="InterPro" id="IPR027417">
    <property type="entry name" value="P-loop_NTPase"/>
</dbReference>